<comment type="caution">
    <text evidence="2">The sequence shown here is derived from an EMBL/GenBank/DDBJ whole genome shotgun (WGS) entry which is preliminary data.</text>
</comment>
<evidence type="ECO:0000313" key="3">
    <source>
        <dbReference type="Proteomes" id="UP001140949"/>
    </source>
</evidence>
<proteinExistence type="predicted"/>
<organism evidence="2 3">
    <name type="scientific">Iris pallida</name>
    <name type="common">Sweet iris</name>
    <dbReference type="NCBI Taxonomy" id="29817"/>
    <lineage>
        <taxon>Eukaryota</taxon>
        <taxon>Viridiplantae</taxon>
        <taxon>Streptophyta</taxon>
        <taxon>Embryophyta</taxon>
        <taxon>Tracheophyta</taxon>
        <taxon>Spermatophyta</taxon>
        <taxon>Magnoliopsida</taxon>
        <taxon>Liliopsida</taxon>
        <taxon>Asparagales</taxon>
        <taxon>Iridaceae</taxon>
        <taxon>Iridoideae</taxon>
        <taxon>Irideae</taxon>
        <taxon>Iris</taxon>
    </lineage>
</organism>
<evidence type="ECO:0000313" key="2">
    <source>
        <dbReference type="EMBL" id="KAJ6812303.1"/>
    </source>
</evidence>
<keyword evidence="1" id="KW-0472">Membrane</keyword>
<keyword evidence="1" id="KW-0812">Transmembrane</keyword>
<keyword evidence="1" id="KW-1133">Transmembrane helix</keyword>
<protein>
    <submittedName>
        <fullName evidence="2">Phosphatidylinositol 4-phosphate 5-kinase 1-like</fullName>
    </submittedName>
</protein>
<dbReference type="Proteomes" id="UP001140949">
    <property type="component" value="Unassembled WGS sequence"/>
</dbReference>
<dbReference type="AlphaFoldDB" id="A0AAX6F811"/>
<feature type="transmembrane region" description="Helical" evidence="1">
    <location>
        <begin position="6"/>
        <end position="28"/>
    </location>
</feature>
<gene>
    <name evidence="2" type="ORF">M6B38_149415</name>
</gene>
<keyword evidence="3" id="KW-1185">Reference proteome</keyword>
<reference evidence="2" key="1">
    <citation type="journal article" date="2023" name="GigaByte">
        <title>Genome assembly of the bearded iris, Iris pallida Lam.</title>
        <authorList>
            <person name="Bruccoleri R.E."/>
            <person name="Oakeley E.J."/>
            <person name="Faust A.M.E."/>
            <person name="Altorfer M."/>
            <person name="Dessus-Babus S."/>
            <person name="Burckhardt D."/>
            <person name="Oertli M."/>
            <person name="Naumann U."/>
            <person name="Petersen F."/>
            <person name="Wong J."/>
        </authorList>
    </citation>
    <scope>NUCLEOTIDE SEQUENCE</scope>
    <source>
        <strain evidence="2">GSM-AAB239-AS_SAM_17_03QT</strain>
    </source>
</reference>
<name>A0AAX6F811_IRIPA</name>
<dbReference type="EMBL" id="JANAVB010031217">
    <property type="protein sequence ID" value="KAJ6812303.1"/>
    <property type="molecule type" value="Genomic_DNA"/>
</dbReference>
<evidence type="ECO:0000256" key="1">
    <source>
        <dbReference type="SAM" id="Phobius"/>
    </source>
</evidence>
<accession>A0AAX6F811</accession>
<reference evidence="2" key="2">
    <citation type="submission" date="2023-04" db="EMBL/GenBank/DDBJ databases">
        <authorList>
            <person name="Bruccoleri R.E."/>
            <person name="Oakeley E.J."/>
            <person name="Faust A.-M."/>
            <person name="Dessus-Babus S."/>
            <person name="Altorfer M."/>
            <person name="Burckhardt D."/>
            <person name="Oertli M."/>
            <person name="Naumann U."/>
            <person name="Petersen F."/>
            <person name="Wong J."/>
        </authorList>
    </citation>
    <scope>NUCLEOTIDE SEQUENCE</scope>
    <source>
        <strain evidence="2">GSM-AAB239-AS_SAM_17_03QT</strain>
        <tissue evidence="2">Leaf</tissue>
    </source>
</reference>
<sequence length="69" mass="8272">MVVFMHTLICAHNTHLFMYIFSLLYLYIHQIGYNELKHILCLCRLSINKNIWVLCLKLHLCNHLSRNLS</sequence>